<gene>
    <name evidence="2" type="ORF">ACFPYK_16170</name>
</gene>
<reference evidence="3" key="1">
    <citation type="journal article" date="2019" name="Int. J. Syst. Evol. Microbiol.">
        <title>The Global Catalogue of Microorganisms (GCM) 10K type strain sequencing project: providing services to taxonomists for standard genome sequencing and annotation.</title>
        <authorList>
            <consortium name="The Broad Institute Genomics Platform"/>
            <consortium name="The Broad Institute Genome Sequencing Center for Infectious Disease"/>
            <person name="Wu L."/>
            <person name="Ma J."/>
        </authorList>
    </citation>
    <scope>NUCLEOTIDE SEQUENCE [LARGE SCALE GENOMIC DNA]</scope>
    <source>
        <strain evidence="3">CGMCC 4.7198</strain>
    </source>
</reference>
<feature type="region of interest" description="Disordered" evidence="1">
    <location>
        <begin position="20"/>
        <end position="45"/>
    </location>
</feature>
<proteinExistence type="predicted"/>
<evidence type="ECO:0000256" key="1">
    <source>
        <dbReference type="SAM" id="MobiDB-lite"/>
    </source>
</evidence>
<name>A0ABW1QNC8_9ACTN</name>
<dbReference type="RefSeq" id="WP_153816622.1">
    <property type="nucleotide sequence ID" value="NZ_JBHSQL010000014.1"/>
</dbReference>
<dbReference type="EMBL" id="JBHSQL010000014">
    <property type="protein sequence ID" value="MFC6150941.1"/>
    <property type="molecule type" value="Genomic_DNA"/>
</dbReference>
<protein>
    <submittedName>
        <fullName evidence="2">Uncharacterized protein</fullName>
    </submittedName>
</protein>
<evidence type="ECO:0000313" key="3">
    <source>
        <dbReference type="Proteomes" id="UP001596097"/>
    </source>
</evidence>
<accession>A0ABW1QNC8</accession>
<organism evidence="2 3">
    <name type="scientific">Mumia xiangluensis</name>
    <dbReference type="NCBI Taxonomy" id="1678900"/>
    <lineage>
        <taxon>Bacteria</taxon>
        <taxon>Bacillati</taxon>
        <taxon>Actinomycetota</taxon>
        <taxon>Actinomycetes</taxon>
        <taxon>Propionibacteriales</taxon>
        <taxon>Nocardioidaceae</taxon>
        <taxon>Mumia</taxon>
    </lineage>
</organism>
<evidence type="ECO:0000313" key="2">
    <source>
        <dbReference type="EMBL" id="MFC6150941.1"/>
    </source>
</evidence>
<feature type="compositionally biased region" description="Basic residues" evidence="1">
    <location>
        <begin position="22"/>
        <end position="35"/>
    </location>
</feature>
<comment type="caution">
    <text evidence="2">The sequence shown here is derived from an EMBL/GenBank/DDBJ whole genome shotgun (WGS) entry which is preliminary data.</text>
</comment>
<keyword evidence="3" id="KW-1185">Reference proteome</keyword>
<feature type="compositionally biased region" description="Low complexity" evidence="1">
    <location>
        <begin position="36"/>
        <end position="45"/>
    </location>
</feature>
<sequence>MIVMPEYYVKYEIDRRIEQAHPRAHHRTARRRRGGARVAAPRTRT</sequence>
<dbReference type="Proteomes" id="UP001596097">
    <property type="component" value="Unassembled WGS sequence"/>
</dbReference>